<dbReference type="EMBL" id="JACLZK010000001">
    <property type="protein sequence ID" value="MBC2881885.1"/>
    <property type="molecule type" value="Genomic_DNA"/>
</dbReference>
<evidence type="ECO:0008006" key="3">
    <source>
        <dbReference type="Google" id="ProtNLM"/>
    </source>
</evidence>
<evidence type="ECO:0000313" key="1">
    <source>
        <dbReference type="EMBL" id="MBC2881885.1"/>
    </source>
</evidence>
<reference evidence="1 2" key="1">
    <citation type="submission" date="2020-08" db="EMBL/GenBank/DDBJ databases">
        <title>Complete genome and description of Campylobacter massiliensis Marseille-Q3452 sp. nov.</title>
        <authorList>
            <person name="Antezack A."/>
        </authorList>
    </citation>
    <scope>NUCLEOTIDE SEQUENCE [LARGE SCALE GENOMIC DNA]</scope>
    <source>
        <strain evidence="1 2">Marseille-Q3452</strain>
    </source>
</reference>
<keyword evidence="2" id="KW-1185">Reference proteome</keyword>
<dbReference type="AlphaFoldDB" id="A0A842J5M5"/>
<evidence type="ECO:0000313" key="2">
    <source>
        <dbReference type="Proteomes" id="UP000552683"/>
    </source>
</evidence>
<proteinExistence type="predicted"/>
<dbReference type="RefSeq" id="WP_185897594.1">
    <property type="nucleotide sequence ID" value="NZ_JACLZK010000001.1"/>
</dbReference>
<protein>
    <recommendedName>
        <fullName evidence="3">Tetratricopeptide repeat protein</fullName>
    </recommendedName>
</protein>
<organism evidence="1 2">
    <name type="scientific">Campylobacter massiliensis</name>
    <dbReference type="NCBI Taxonomy" id="2762557"/>
    <lineage>
        <taxon>Bacteria</taxon>
        <taxon>Pseudomonadati</taxon>
        <taxon>Campylobacterota</taxon>
        <taxon>Epsilonproteobacteria</taxon>
        <taxon>Campylobacterales</taxon>
        <taxon>Campylobacteraceae</taxon>
        <taxon>Campylobacter</taxon>
    </lineage>
</organism>
<sequence length="335" mass="38202">MQERTLEELYKKLKEFDRLADKEEFLFDEIRDAVEAQDLAFAAQICDFVLNDEFEKFGAFLRTRALMWLTDYIVQNLKENESEYPNFGDFTDCLWKFKWIVSGVAQSSVIEKELIDEANEAMLFYHERMELSLAAYYKALMNQNIDMGDAREAKANYELWKKLAKDDMADCEACEASDEIAYLCFAGEHEAALELAAPILSGELTCAEVPHTTYAPILFSMIKTGKIEEAKALLPKAAATIESNPRVINEIAPLIEIAVRLDERETALNLARKHSAAILEGNDDLNDLRFFIAVSAFKGENDYKIALEIAGKFDARNGNTYYSDYLNEFYAEFGF</sequence>
<name>A0A842J5M5_9BACT</name>
<accession>A0A842J5M5</accession>
<gene>
    <name evidence="1" type="ORF">H7R39_01085</name>
</gene>
<comment type="caution">
    <text evidence="1">The sequence shown here is derived from an EMBL/GenBank/DDBJ whole genome shotgun (WGS) entry which is preliminary data.</text>
</comment>
<dbReference type="Proteomes" id="UP000552683">
    <property type="component" value="Unassembled WGS sequence"/>
</dbReference>